<evidence type="ECO:0000313" key="2">
    <source>
        <dbReference type="Proteomes" id="UP000245626"/>
    </source>
</evidence>
<gene>
    <name evidence="1" type="ORF">IE53DRAFT_164128</name>
</gene>
<organism evidence="1 2">
    <name type="scientific">Violaceomyces palustris</name>
    <dbReference type="NCBI Taxonomy" id="1673888"/>
    <lineage>
        <taxon>Eukaryota</taxon>
        <taxon>Fungi</taxon>
        <taxon>Dikarya</taxon>
        <taxon>Basidiomycota</taxon>
        <taxon>Ustilaginomycotina</taxon>
        <taxon>Ustilaginomycetes</taxon>
        <taxon>Violaceomycetales</taxon>
        <taxon>Violaceomycetaceae</taxon>
        <taxon>Violaceomyces</taxon>
    </lineage>
</organism>
<keyword evidence="2" id="KW-1185">Reference proteome</keyword>
<evidence type="ECO:0000313" key="1">
    <source>
        <dbReference type="EMBL" id="PWN49083.1"/>
    </source>
</evidence>
<dbReference type="EMBL" id="KZ820100">
    <property type="protein sequence ID" value="PWN49083.1"/>
    <property type="molecule type" value="Genomic_DNA"/>
</dbReference>
<name>A0ACD0NTA0_9BASI</name>
<protein>
    <submittedName>
        <fullName evidence="1">Uncharacterized protein</fullName>
    </submittedName>
</protein>
<sequence length="70" mass="7862">MLPRHSLSTLSLFLVARLLSLLRIHILFLKEFQPGHHHSTSDAQTLSRPRSRSHSNSYSPGSSQPCTSTH</sequence>
<accession>A0ACD0NTA0</accession>
<proteinExistence type="predicted"/>
<dbReference type="Proteomes" id="UP000245626">
    <property type="component" value="Unassembled WGS sequence"/>
</dbReference>
<reference evidence="1 2" key="1">
    <citation type="journal article" date="2018" name="Mol. Biol. Evol.">
        <title>Broad Genomic Sampling Reveals a Smut Pathogenic Ancestry of the Fungal Clade Ustilaginomycotina.</title>
        <authorList>
            <person name="Kijpornyongpan T."/>
            <person name="Mondo S.J."/>
            <person name="Barry K."/>
            <person name="Sandor L."/>
            <person name="Lee J."/>
            <person name="Lipzen A."/>
            <person name="Pangilinan J."/>
            <person name="LaButti K."/>
            <person name="Hainaut M."/>
            <person name="Henrissat B."/>
            <person name="Grigoriev I.V."/>
            <person name="Spatafora J.W."/>
            <person name="Aime M.C."/>
        </authorList>
    </citation>
    <scope>NUCLEOTIDE SEQUENCE [LARGE SCALE GENOMIC DNA]</scope>
    <source>
        <strain evidence="1 2">SA 807</strain>
    </source>
</reference>